<sequence length="141" mass="15716">MESMDKVGAKSKQEDKSHEACVPDVVSGASTAQKSDPVNKREPIDIFKDHYADLIECISADHNLGRVADHCVALISDITFDKTMTAGISNYEKARSLVNELRLNLKASKDQRQYLLKLISIFYKIKDPALSEIADTMKSEL</sequence>
<dbReference type="EnsemblMetazoa" id="Aqu2.1.04540_001">
    <property type="protein sequence ID" value="Aqu2.1.04540_001"/>
    <property type="gene ID" value="Aqu2.1.04540"/>
</dbReference>
<reference evidence="2" key="2">
    <citation type="submission" date="2017-05" db="UniProtKB">
        <authorList>
            <consortium name="EnsemblMetazoa"/>
        </authorList>
    </citation>
    <scope>IDENTIFICATION</scope>
</reference>
<keyword evidence="3" id="KW-1185">Reference proteome</keyword>
<dbReference type="Proteomes" id="UP000007879">
    <property type="component" value="Unassembled WGS sequence"/>
</dbReference>
<evidence type="ECO:0000313" key="3">
    <source>
        <dbReference type="Proteomes" id="UP000007879"/>
    </source>
</evidence>
<accession>A0A1X7SR34</accession>
<protein>
    <submittedName>
        <fullName evidence="2">Uncharacterized protein</fullName>
    </submittedName>
</protein>
<dbReference type="KEGG" id="aqu:105315913"/>
<feature type="compositionally biased region" description="Basic and acidic residues" evidence="1">
    <location>
        <begin position="1"/>
        <end position="21"/>
    </location>
</feature>
<reference evidence="3" key="1">
    <citation type="journal article" date="2010" name="Nature">
        <title>The Amphimedon queenslandica genome and the evolution of animal complexity.</title>
        <authorList>
            <person name="Srivastava M."/>
            <person name="Simakov O."/>
            <person name="Chapman J."/>
            <person name="Fahey B."/>
            <person name="Gauthier M.E."/>
            <person name="Mitros T."/>
            <person name="Richards G.S."/>
            <person name="Conaco C."/>
            <person name="Dacre M."/>
            <person name="Hellsten U."/>
            <person name="Larroux C."/>
            <person name="Putnam N.H."/>
            <person name="Stanke M."/>
            <person name="Adamska M."/>
            <person name="Darling A."/>
            <person name="Degnan S.M."/>
            <person name="Oakley T.H."/>
            <person name="Plachetzki D.C."/>
            <person name="Zhai Y."/>
            <person name="Adamski M."/>
            <person name="Calcino A."/>
            <person name="Cummins S.F."/>
            <person name="Goodstein D.M."/>
            <person name="Harris C."/>
            <person name="Jackson D.J."/>
            <person name="Leys S.P."/>
            <person name="Shu S."/>
            <person name="Woodcroft B.J."/>
            <person name="Vervoort M."/>
            <person name="Kosik K.S."/>
            <person name="Manning G."/>
            <person name="Degnan B.M."/>
            <person name="Rokhsar D.S."/>
        </authorList>
    </citation>
    <scope>NUCLEOTIDE SEQUENCE [LARGE SCALE GENOMIC DNA]</scope>
</reference>
<dbReference type="EnsemblMetazoa" id="XM_011410688.2">
    <property type="protein sequence ID" value="XP_011408990.2"/>
    <property type="gene ID" value="LOC105315913"/>
</dbReference>
<feature type="region of interest" description="Disordered" evidence="1">
    <location>
        <begin position="1"/>
        <end position="39"/>
    </location>
</feature>
<dbReference type="AlphaFoldDB" id="A0A1X7SR34"/>
<evidence type="ECO:0000256" key="1">
    <source>
        <dbReference type="SAM" id="MobiDB-lite"/>
    </source>
</evidence>
<evidence type="ECO:0000313" key="2">
    <source>
        <dbReference type="EnsemblMetazoa" id="Aqu2.1.04540_001"/>
    </source>
</evidence>
<name>A0A1X7SR34_AMPQE</name>
<proteinExistence type="predicted"/>
<gene>
    <name evidence="2" type="primary">105315913</name>
</gene>
<organism evidence="2">
    <name type="scientific">Amphimedon queenslandica</name>
    <name type="common">Sponge</name>
    <dbReference type="NCBI Taxonomy" id="400682"/>
    <lineage>
        <taxon>Eukaryota</taxon>
        <taxon>Metazoa</taxon>
        <taxon>Porifera</taxon>
        <taxon>Demospongiae</taxon>
        <taxon>Heteroscleromorpha</taxon>
        <taxon>Haplosclerida</taxon>
        <taxon>Niphatidae</taxon>
        <taxon>Amphimedon</taxon>
    </lineage>
</organism>
<dbReference type="InParanoid" id="A0A1X7SR34"/>